<evidence type="ECO:0000256" key="5">
    <source>
        <dbReference type="SAM" id="Coils"/>
    </source>
</evidence>
<feature type="compositionally biased region" description="Polar residues" evidence="6">
    <location>
        <begin position="190"/>
        <end position="204"/>
    </location>
</feature>
<dbReference type="GO" id="GO:0000795">
    <property type="term" value="C:synaptonemal complex"/>
    <property type="evidence" value="ECO:0007669"/>
    <property type="project" value="InterPro"/>
</dbReference>
<dbReference type="GO" id="GO:0007131">
    <property type="term" value="P:reciprocal meiotic recombination"/>
    <property type="evidence" value="ECO:0007669"/>
    <property type="project" value="InterPro"/>
</dbReference>
<feature type="domain" description="RING-type" evidence="7">
    <location>
        <begin position="12"/>
        <end position="53"/>
    </location>
</feature>
<dbReference type="GO" id="GO:0008270">
    <property type="term" value="F:zinc ion binding"/>
    <property type="evidence" value="ECO:0007669"/>
    <property type="project" value="UniProtKB-KW"/>
</dbReference>
<dbReference type="SUPFAM" id="SSF57850">
    <property type="entry name" value="RING/U-box"/>
    <property type="match status" value="1"/>
</dbReference>
<dbReference type="InterPro" id="IPR042448">
    <property type="entry name" value="CCNB1IP1"/>
</dbReference>
<organism evidence="8 9">
    <name type="scientific">Absidia repens</name>
    <dbReference type="NCBI Taxonomy" id="90262"/>
    <lineage>
        <taxon>Eukaryota</taxon>
        <taxon>Fungi</taxon>
        <taxon>Fungi incertae sedis</taxon>
        <taxon>Mucoromycota</taxon>
        <taxon>Mucoromycotina</taxon>
        <taxon>Mucoromycetes</taxon>
        <taxon>Mucorales</taxon>
        <taxon>Cunninghamellaceae</taxon>
        <taxon>Absidia</taxon>
    </lineage>
</organism>
<dbReference type="AlphaFoldDB" id="A0A1X2I8R1"/>
<dbReference type="InterPro" id="IPR017907">
    <property type="entry name" value="Znf_RING_CS"/>
</dbReference>
<feature type="compositionally biased region" description="Pro residues" evidence="6">
    <location>
        <begin position="308"/>
        <end position="318"/>
    </location>
</feature>
<evidence type="ECO:0000256" key="2">
    <source>
        <dbReference type="ARBA" id="ARBA00022771"/>
    </source>
</evidence>
<feature type="compositionally biased region" description="Polar residues" evidence="6">
    <location>
        <begin position="259"/>
        <end position="270"/>
    </location>
</feature>
<feature type="compositionally biased region" description="Polar residues" evidence="6">
    <location>
        <begin position="326"/>
        <end position="338"/>
    </location>
</feature>
<accession>A0A1X2I8R1</accession>
<feature type="compositionally biased region" description="Polar residues" evidence="6">
    <location>
        <begin position="212"/>
        <end position="223"/>
    </location>
</feature>
<evidence type="ECO:0000259" key="7">
    <source>
        <dbReference type="PROSITE" id="PS50089"/>
    </source>
</evidence>
<dbReference type="PANTHER" id="PTHR14305:SF0">
    <property type="entry name" value="E3 UBIQUITIN-PROTEIN LIGASE CCNB1IP1"/>
    <property type="match status" value="1"/>
</dbReference>
<dbReference type="Proteomes" id="UP000193560">
    <property type="component" value="Unassembled WGS sequence"/>
</dbReference>
<proteinExistence type="predicted"/>
<dbReference type="STRING" id="90262.A0A1X2I8R1"/>
<protein>
    <recommendedName>
        <fullName evidence="7">RING-type domain-containing protein</fullName>
    </recommendedName>
</protein>
<dbReference type="InterPro" id="IPR001841">
    <property type="entry name" value="Znf_RING"/>
</dbReference>
<evidence type="ECO:0000256" key="6">
    <source>
        <dbReference type="SAM" id="MobiDB-lite"/>
    </source>
</evidence>
<evidence type="ECO:0000313" key="8">
    <source>
        <dbReference type="EMBL" id="ORZ11839.1"/>
    </source>
</evidence>
<keyword evidence="1" id="KW-0479">Metal-binding</keyword>
<keyword evidence="5" id="KW-0175">Coiled coil</keyword>
<dbReference type="GO" id="GO:0061630">
    <property type="term" value="F:ubiquitin protein ligase activity"/>
    <property type="evidence" value="ECO:0007669"/>
    <property type="project" value="InterPro"/>
</dbReference>
<evidence type="ECO:0000256" key="4">
    <source>
        <dbReference type="PROSITE-ProRule" id="PRU00175"/>
    </source>
</evidence>
<evidence type="ECO:0000313" key="9">
    <source>
        <dbReference type="Proteomes" id="UP000193560"/>
    </source>
</evidence>
<dbReference type="PANTHER" id="PTHR14305">
    <property type="entry name" value="E3 UBIQUITIN-PROTEIN LIGASE CCNB1IP1"/>
    <property type="match status" value="1"/>
</dbReference>
<feature type="coiled-coil region" evidence="5">
    <location>
        <begin position="137"/>
        <end position="185"/>
    </location>
</feature>
<feature type="region of interest" description="Disordered" evidence="6">
    <location>
        <begin position="190"/>
        <end position="227"/>
    </location>
</feature>
<dbReference type="PROSITE" id="PS00518">
    <property type="entry name" value="ZF_RING_1"/>
    <property type="match status" value="1"/>
</dbReference>
<dbReference type="OrthoDB" id="441210at2759"/>
<keyword evidence="9" id="KW-1185">Reference proteome</keyword>
<gene>
    <name evidence="8" type="ORF">BCR42DRAFT_453795</name>
</gene>
<reference evidence="8 9" key="1">
    <citation type="submission" date="2016-07" db="EMBL/GenBank/DDBJ databases">
        <title>Pervasive Adenine N6-methylation of Active Genes in Fungi.</title>
        <authorList>
            <consortium name="DOE Joint Genome Institute"/>
            <person name="Mondo S.J."/>
            <person name="Dannebaum R.O."/>
            <person name="Kuo R.C."/>
            <person name="Labutti K."/>
            <person name="Haridas S."/>
            <person name="Kuo A."/>
            <person name="Salamov A."/>
            <person name="Ahrendt S.R."/>
            <person name="Lipzen A."/>
            <person name="Sullivan W."/>
            <person name="Andreopoulos W.B."/>
            <person name="Clum A."/>
            <person name="Lindquist E."/>
            <person name="Daum C."/>
            <person name="Ramamoorthy G.K."/>
            <person name="Gryganskyi A."/>
            <person name="Culley D."/>
            <person name="Magnuson J.K."/>
            <person name="James T.Y."/>
            <person name="O'Malley M.A."/>
            <person name="Stajich J.E."/>
            <person name="Spatafora J.W."/>
            <person name="Visel A."/>
            <person name="Grigoriev I.V."/>
        </authorList>
    </citation>
    <scope>NUCLEOTIDE SEQUENCE [LARGE SCALE GENOMIC DNA]</scope>
    <source>
        <strain evidence="8 9">NRRL 1336</strain>
    </source>
</reference>
<feature type="region of interest" description="Disordered" evidence="6">
    <location>
        <begin position="257"/>
        <end position="338"/>
    </location>
</feature>
<keyword evidence="2 4" id="KW-0863">Zinc-finger</keyword>
<evidence type="ECO:0000256" key="3">
    <source>
        <dbReference type="ARBA" id="ARBA00022833"/>
    </source>
</evidence>
<dbReference type="EMBL" id="MCGE01000020">
    <property type="protein sequence ID" value="ORZ11839.1"/>
    <property type="molecule type" value="Genomic_DNA"/>
</dbReference>
<dbReference type="PROSITE" id="PS50089">
    <property type="entry name" value="ZF_RING_2"/>
    <property type="match status" value="1"/>
</dbReference>
<keyword evidence="3" id="KW-0862">Zinc</keyword>
<comment type="caution">
    <text evidence="8">The sequence shown here is derived from an EMBL/GenBank/DDBJ whole genome shotgun (WGS) entry which is preliminary data.</text>
</comment>
<sequence>MSGYDTSIHCNCLDCRKIICHEQKACVTSCSHIFCLECANVKFAEALVCPACDSSLTQSNDIVLIELSPSEEYKSSILAGLSPTVIMDICNRALSFYNYQVSQELCYRKAVQQSLESQLGSRQDRLEAVIRDHKRIVQGEMKKLQALTKENEFEKRRNHDLQAEIQTKSNQFSKLQAMYDKLKRRATGSLIQQSVQGQMSSVRPMSNDKHQSPYQTTQSSKSYAQPVYRNRQYQPPTAESVRNIVDPTRLANQHYHMHPNQQQMNPSTAPSPVYSPRRVSMHPPSRNQIGTDHGPVLDPQQQHGWKQYPPPPPPPPPRNYLDTESHIMQSSNHHFPLL</sequence>
<name>A0A1X2I8R1_9FUNG</name>
<evidence type="ECO:0000256" key="1">
    <source>
        <dbReference type="ARBA" id="ARBA00022723"/>
    </source>
</evidence>